<evidence type="ECO:0000256" key="4">
    <source>
        <dbReference type="ARBA" id="ARBA00013106"/>
    </source>
</evidence>
<dbReference type="AlphaFoldDB" id="A0A0U5B5K8"/>
<sequence length="401" mass="45356">MQKNKRLELIFEKIVQAGEILKKYYAGSFEINHKGKIDLVTTADLEVEAFLKEALKKDFPDFPVMAEESSDIKKFSPEGDYFLLDPLDGTTNFAHGLPWFAISLALMRDYSPQLGVIYNPITEELFWAEKGKGAFLNGKAIRVSQREPLINCLLATGFPVSKIMEKPKHFLIPFEDFMVRTRGVRRFGAAALDLAYVSAGRYDGFYEAYLKPWDTAAGLLMVEEAGGKVTTYLGESYHPFKNTIVASNGLIHDEMIELLKNKHPETFKPFRNPLPAVDIIIEYQGGIVLIERRNPPLGLALPGGFVEYGETLEEAALREAKEETNLQIKLKNLLGCYSDPNRDPRFHTISTVFIADGYGDLQGKDDALEAKAYSKDSIPWERLVFDHAKILKDYIERKKWG</sequence>
<evidence type="ECO:0000256" key="3">
    <source>
        <dbReference type="ARBA" id="ARBA00009759"/>
    </source>
</evidence>
<dbReference type="EMBL" id="AP014945">
    <property type="protein sequence ID" value="BAU23360.1"/>
    <property type="molecule type" value="Genomic_DNA"/>
</dbReference>
<dbReference type="GO" id="GO:0008934">
    <property type="term" value="F:inositol monophosphate 1-phosphatase activity"/>
    <property type="evidence" value="ECO:0007669"/>
    <property type="project" value="InterPro"/>
</dbReference>
<dbReference type="InterPro" id="IPR020550">
    <property type="entry name" value="Inositol_monophosphatase_CS"/>
</dbReference>
<dbReference type="GO" id="GO:0007165">
    <property type="term" value="P:signal transduction"/>
    <property type="evidence" value="ECO:0007669"/>
    <property type="project" value="TreeGrafter"/>
</dbReference>
<dbReference type="InterPro" id="IPR000086">
    <property type="entry name" value="NUDIX_hydrolase_dom"/>
</dbReference>
<dbReference type="Gene3D" id="3.40.190.80">
    <property type="match status" value="1"/>
</dbReference>
<dbReference type="PROSITE" id="PS00630">
    <property type="entry name" value="IMP_2"/>
    <property type="match status" value="1"/>
</dbReference>
<dbReference type="STRING" id="1653476.THC_0976"/>
<evidence type="ECO:0000256" key="8">
    <source>
        <dbReference type="PIRSR" id="PIRSR600760-2"/>
    </source>
</evidence>
<feature type="binding site" evidence="8">
    <location>
        <position position="67"/>
    </location>
    <ligand>
        <name>Mg(2+)</name>
        <dbReference type="ChEBI" id="CHEBI:18420"/>
        <label>1</label>
        <note>catalytic</note>
    </ligand>
</feature>
<dbReference type="InterPro" id="IPR020476">
    <property type="entry name" value="Nudix_hydrolase"/>
</dbReference>
<dbReference type="GO" id="GO:0046854">
    <property type="term" value="P:phosphatidylinositol phosphate biosynthetic process"/>
    <property type="evidence" value="ECO:0007669"/>
    <property type="project" value="InterPro"/>
</dbReference>
<evidence type="ECO:0000313" key="10">
    <source>
        <dbReference type="EMBL" id="BAU23360.1"/>
    </source>
</evidence>
<dbReference type="GO" id="GO:0006020">
    <property type="term" value="P:inositol metabolic process"/>
    <property type="evidence" value="ECO:0007669"/>
    <property type="project" value="TreeGrafter"/>
</dbReference>
<dbReference type="PROSITE" id="PS51462">
    <property type="entry name" value="NUDIX"/>
    <property type="match status" value="1"/>
</dbReference>
<dbReference type="RefSeq" id="WP_193392855.1">
    <property type="nucleotide sequence ID" value="NZ_AP014945.1"/>
</dbReference>
<dbReference type="SUPFAM" id="SSF55811">
    <property type="entry name" value="Nudix"/>
    <property type="match status" value="1"/>
</dbReference>
<comment type="catalytic activity">
    <reaction evidence="1">
        <text>a myo-inositol phosphate + H2O = myo-inositol + phosphate</text>
        <dbReference type="Rhea" id="RHEA:24056"/>
        <dbReference type="ChEBI" id="CHEBI:15377"/>
        <dbReference type="ChEBI" id="CHEBI:17268"/>
        <dbReference type="ChEBI" id="CHEBI:43474"/>
        <dbReference type="ChEBI" id="CHEBI:84139"/>
        <dbReference type="EC" id="3.1.3.25"/>
    </reaction>
</comment>
<dbReference type="PROSITE" id="PS00893">
    <property type="entry name" value="NUDIX_BOX"/>
    <property type="match status" value="1"/>
</dbReference>
<name>A0A0U5B5K8_9BACT</name>
<dbReference type="PANTHER" id="PTHR20854">
    <property type="entry name" value="INOSITOL MONOPHOSPHATASE"/>
    <property type="match status" value="1"/>
</dbReference>
<dbReference type="PRINTS" id="PR00502">
    <property type="entry name" value="NUDIXFAMILY"/>
</dbReference>
<evidence type="ECO:0000256" key="1">
    <source>
        <dbReference type="ARBA" id="ARBA00001033"/>
    </source>
</evidence>
<dbReference type="CDD" id="cd01639">
    <property type="entry name" value="IMPase"/>
    <property type="match status" value="1"/>
</dbReference>
<feature type="domain" description="Nudix hydrolase" evidence="9">
    <location>
        <begin position="272"/>
        <end position="399"/>
    </location>
</feature>
<feature type="binding site" evidence="8">
    <location>
        <position position="85"/>
    </location>
    <ligand>
        <name>Mg(2+)</name>
        <dbReference type="ChEBI" id="CHEBI:18420"/>
        <label>1</label>
        <note>catalytic</note>
    </ligand>
</feature>
<dbReference type="Proteomes" id="UP000068196">
    <property type="component" value="Chromosome"/>
</dbReference>
<dbReference type="SUPFAM" id="SSF56655">
    <property type="entry name" value="Carbohydrate phosphatase"/>
    <property type="match status" value="1"/>
</dbReference>
<protein>
    <recommendedName>
        <fullName evidence="4">inositol-phosphate phosphatase</fullName>
        <ecNumber evidence="4">3.1.3.25</ecNumber>
    </recommendedName>
</protein>
<evidence type="ECO:0000313" key="11">
    <source>
        <dbReference type="Proteomes" id="UP000068196"/>
    </source>
</evidence>
<dbReference type="InterPro" id="IPR000760">
    <property type="entry name" value="Inositol_monophosphatase-like"/>
</dbReference>
<reference evidence="10 11" key="1">
    <citation type="journal article" date="2016" name="Int. J. Syst. Evol. Microbiol.">
        <title>Caldimicrobium thiodismutans sp. nov., a sulfur-disproportionating bacterium isolated from a hot spring, and emended description of the genus Caldimicrobium.</title>
        <authorList>
            <person name="Kojima H."/>
            <person name="Umezawa K."/>
            <person name="Fukui M."/>
        </authorList>
    </citation>
    <scope>NUCLEOTIDE SEQUENCE [LARGE SCALE GENOMIC DNA]</scope>
    <source>
        <strain evidence="10 11">TF1</strain>
    </source>
</reference>
<dbReference type="Gene3D" id="3.30.540.10">
    <property type="entry name" value="Fructose-1,6-Bisphosphatase, subunit A, domain 1"/>
    <property type="match status" value="1"/>
</dbReference>
<dbReference type="InterPro" id="IPR020084">
    <property type="entry name" value="NUDIX_hydrolase_CS"/>
</dbReference>
<dbReference type="Pfam" id="PF00459">
    <property type="entry name" value="Inositol_P"/>
    <property type="match status" value="1"/>
</dbReference>
<evidence type="ECO:0000256" key="5">
    <source>
        <dbReference type="ARBA" id="ARBA00022723"/>
    </source>
</evidence>
<feature type="binding site" evidence="8">
    <location>
        <position position="87"/>
    </location>
    <ligand>
        <name>Mg(2+)</name>
        <dbReference type="ChEBI" id="CHEBI:18420"/>
        <label>1</label>
        <note>catalytic</note>
    </ligand>
</feature>
<dbReference type="PANTHER" id="PTHR20854:SF4">
    <property type="entry name" value="INOSITOL-1-MONOPHOSPHATASE-RELATED"/>
    <property type="match status" value="1"/>
</dbReference>
<dbReference type="GO" id="GO:0046872">
    <property type="term" value="F:metal ion binding"/>
    <property type="evidence" value="ECO:0007669"/>
    <property type="project" value="UniProtKB-KW"/>
</dbReference>
<keyword evidence="5 8" id="KW-0479">Metal-binding</keyword>
<dbReference type="Pfam" id="PF00293">
    <property type="entry name" value="NUDIX"/>
    <property type="match status" value="1"/>
</dbReference>
<dbReference type="InterPro" id="IPR015797">
    <property type="entry name" value="NUDIX_hydrolase-like_dom_sf"/>
</dbReference>
<keyword evidence="7 8" id="KW-0460">Magnesium</keyword>
<dbReference type="FunFam" id="3.30.540.10:FF:000003">
    <property type="entry name" value="Inositol-1-monophosphatase"/>
    <property type="match status" value="1"/>
</dbReference>
<keyword evidence="6" id="KW-0378">Hydrolase</keyword>
<dbReference type="PRINTS" id="PR00377">
    <property type="entry name" value="IMPHPHTASES"/>
</dbReference>
<evidence type="ECO:0000256" key="7">
    <source>
        <dbReference type="ARBA" id="ARBA00022842"/>
    </source>
</evidence>
<dbReference type="PATRIC" id="fig|1653476.3.peg.1018"/>
<comment type="cofactor">
    <cofactor evidence="2 8">
        <name>Mg(2+)</name>
        <dbReference type="ChEBI" id="CHEBI:18420"/>
    </cofactor>
</comment>
<feature type="binding site" evidence="8">
    <location>
        <position position="214"/>
    </location>
    <ligand>
        <name>Mg(2+)</name>
        <dbReference type="ChEBI" id="CHEBI:18420"/>
        <label>1</label>
        <note>catalytic</note>
    </ligand>
</feature>
<organism evidence="10 11">
    <name type="scientific">Caldimicrobium thiodismutans</name>
    <dbReference type="NCBI Taxonomy" id="1653476"/>
    <lineage>
        <taxon>Bacteria</taxon>
        <taxon>Pseudomonadati</taxon>
        <taxon>Thermodesulfobacteriota</taxon>
        <taxon>Thermodesulfobacteria</taxon>
        <taxon>Thermodesulfobacteriales</taxon>
        <taxon>Thermodesulfobacteriaceae</taxon>
        <taxon>Caldimicrobium</taxon>
    </lineage>
</organism>
<reference evidence="11" key="2">
    <citation type="journal article" date="2016" name="Int. J. Syst. Evol. Microbiol.">
        <title>Caldimicrobium thiodismutans sp. nov., a sulfur-disproportionating bacterium isolated from a hot spring.</title>
        <authorList>
            <person name="Kojima H."/>
            <person name="Umezawa K."/>
            <person name="Fukui M."/>
        </authorList>
    </citation>
    <scope>NUCLEOTIDE SEQUENCE [LARGE SCALE GENOMIC DNA]</scope>
    <source>
        <strain evidence="11">TF1</strain>
    </source>
</reference>
<dbReference type="KEGG" id="cthi:THC_0976"/>
<evidence type="ECO:0000256" key="6">
    <source>
        <dbReference type="ARBA" id="ARBA00022801"/>
    </source>
</evidence>
<comment type="similarity">
    <text evidence="3">Belongs to the inositol monophosphatase superfamily.</text>
</comment>
<dbReference type="InterPro" id="IPR022337">
    <property type="entry name" value="Inositol_monophosphatase_SuhB"/>
</dbReference>
<dbReference type="Gene3D" id="3.90.79.10">
    <property type="entry name" value="Nucleoside Triphosphate Pyrophosphohydrolase"/>
    <property type="match status" value="1"/>
</dbReference>
<dbReference type="InterPro" id="IPR020583">
    <property type="entry name" value="Inositol_monoP_metal-BS"/>
</dbReference>
<evidence type="ECO:0000256" key="2">
    <source>
        <dbReference type="ARBA" id="ARBA00001946"/>
    </source>
</evidence>
<dbReference type="EC" id="3.1.3.25" evidence="4"/>
<gene>
    <name evidence="10" type="ORF">THC_0976</name>
</gene>
<proteinExistence type="inferred from homology"/>
<evidence type="ECO:0000259" key="9">
    <source>
        <dbReference type="PROSITE" id="PS51462"/>
    </source>
</evidence>
<dbReference type="PRINTS" id="PR01959">
    <property type="entry name" value="SBIMPHPHTASE"/>
</dbReference>
<keyword evidence="11" id="KW-1185">Reference proteome</keyword>
<dbReference type="PROSITE" id="PS00629">
    <property type="entry name" value="IMP_1"/>
    <property type="match status" value="1"/>
</dbReference>
<accession>A0A0U5B5K8</accession>
<dbReference type="InterPro" id="IPR033942">
    <property type="entry name" value="IMPase"/>
</dbReference>
<dbReference type="CDD" id="cd18873">
    <property type="entry name" value="NUDIX_NadM_like"/>
    <property type="match status" value="1"/>
</dbReference>
<feature type="binding site" evidence="8">
    <location>
        <position position="88"/>
    </location>
    <ligand>
        <name>Mg(2+)</name>
        <dbReference type="ChEBI" id="CHEBI:18420"/>
        <label>1</label>
        <note>catalytic</note>
    </ligand>
</feature>